<organism evidence="1 2">
    <name type="scientific">Podarcis lilfordi</name>
    <name type="common">Lilford's wall lizard</name>
    <dbReference type="NCBI Taxonomy" id="74358"/>
    <lineage>
        <taxon>Eukaryota</taxon>
        <taxon>Metazoa</taxon>
        <taxon>Chordata</taxon>
        <taxon>Craniata</taxon>
        <taxon>Vertebrata</taxon>
        <taxon>Euteleostomi</taxon>
        <taxon>Lepidosauria</taxon>
        <taxon>Squamata</taxon>
        <taxon>Bifurcata</taxon>
        <taxon>Unidentata</taxon>
        <taxon>Episquamata</taxon>
        <taxon>Laterata</taxon>
        <taxon>Lacertibaenia</taxon>
        <taxon>Lacertidae</taxon>
        <taxon>Podarcis</taxon>
    </lineage>
</organism>
<protein>
    <submittedName>
        <fullName evidence="1">Uncharacterized protein</fullName>
    </submittedName>
</protein>
<evidence type="ECO:0000313" key="2">
    <source>
        <dbReference type="Proteomes" id="UP001178461"/>
    </source>
</evidence>
<dbReference type="EMBL" id="OX395141">
    <property type="protein sequence ID" value="CAI5794808.1"/>
    <property type="molecule type" value="Genomic_DNA"/>
</dbReference>
<dbReference type="Proteomes" id="UP001178461">
    <property type="component" value="Chromosome 15"/>
</dbReference>
<reference evidence="1" key="1">
    <citation type="submission" date="2022-12" db="EMBL/GenBank/DDBJ databases">
        <authorList>
            <person name="Alioto T."/>
            <person name="Alioto T."/>
            <person name="Gomez Garrido J."/>
        </authorList>
    </citation>
    <scope>NUCLEOTIDE SEQUENCE</scope>
</reference>
<accession>A0AA35LF19</accession>
<keyword evidence="2" id="KW-1185">Reference proteome</keyword>
<dbReference type="AlphaFoldDB" id="A0AA35LF19"/>
<proteinExistence type="predicted"/>
<name>A0AA35LF19_9SAUR</name>
<evidence type="ECO:0000313" key="1">
    <source>
        <dbReference type="EMBL" id="CAI5794808.1"/>
    </source>
</evidence>
<gene>
    <name evidence="1" type="ORF">PODLI_1B002303</name>
</gene>
<sequence length="125" mass="13662">MEVTSAEGLDKFVEDKLSVPTSQDGHALPLWSEAVRHLVAHCEKQDAGLGQGPFTRHCSSKCQKNTDGYVLYQHSATSGGHQVGKLPLPSAWSMIRDDLELQSRTPGAPHSREGAAVQIFSRHQM</sequence>